<evidence type="ECO:0000313" key="1">
    <source>
        <dbReference type="EMBL" id="BAU26757.1"/>
    </source>
</evidence>
<dbReference type="RefSeq" id="WP_096463771.1">
    <property type="nucleotide sequence ID" value="NZ_AP017312.1"/>
</dbReference>
<sequence length="90" mass="10595">MLSEVILELVSIQQKDPYALIWRKLFVILYKIKRNADLKGNTVILYQVNGYDMIYEPDERKFKLQVEDVIFNLKIDELVTGICEGRFLPS</sequence>
<protein>
    <submittedName>
        <fullName evidence="1">Uncharacterized protein</fullName>
    </submittedName>
</protein>
<dbReference type="EMBL" id="AP017312">
    <property type="protein sequence ID" value="BAU26757.1"/>
    <property type="molecule type" value="Genomic_DNA"/>
</dbReference>
<gene>
    <name evidence="1" type="ORF">CB4_00925</name>
</gene>
<dbReference type="Proteomes" id="UP000217696">
    <property type="component" value="Chromosome"/>
</dbReference>
<organism evidence="1 2">
    <name type="scientific">Aneurinibacillus soli</name>
    <dbReference type="NCBI Taxonomy" id="1500254"/>
    <lineage>
        <taxon>Bacteria</taxon>
        <taxon>Bacillati</taxon>
        <taxon>Bacillota</taxon>
        <taxon>Bacilli</taxon>
        <taxon>Bacillales</taxon>
        <taxon>Paenibacillaceae</taxon>
        <taxon>Aneurinibacillus group</taxon>
        <taxon>Aneurinibacillus</taxon>
    </lineage>
</organism>
<accession>A0A0U5ASG3</accession>
<proteinExistence type="predicted"/>
<reference evidence="1 2" key="1">
    <citation type="submission" date="2015-12" db="EMBL/GenBank/DDBJ databases">
        <title>Genome sequence of Aneurinibacillus soli.</title>
        <authorList>
            <person name="Lee J.S."/>
            <person name="Lee K.C."/>
            <person name="Kim K.K."/>
            <person name="Lee B.W."/>
        </authorList>
    </citation>
    <scope>NUCLEOTIDE SEQUENCE [LARGE SCALE GENOMIC DNA]</scope>
    <source>
        <strain evidence="1 2">CB4</strain>
    </source>
</reference>
<dbReference type="KEGG" id="asoc:CB4_00925"/>
<dbReference type="AlphaFoldDB" id="A0A0U5ASG3"/>
<keyword evidence="2" id="KW-1185">Reference proteome</keyword>
<evidence type="ECO:0000313" key="2">
    <source>
        <dbReference type="Proteomes" id="UP000217696"/>
    </source>
</evidence>
<name>A0A0U5ASG3_9BACL</name>